<feature type="short sequence motif" description="GXSXG" evidence="4">
    <location>
        <begin position="39"/>
        <end position="43"/>
    </location>
</feature>
<dbReference type="InterPro" id="IPR002641">
    <property type="entry name" value="PNPLA_dom"/>
</dbReference>
<proteinExistence type="predicted"/>
<comment type="caution">
    <text evidence="6">The sequence shown here is derived from an EMBL/GenBank/DDBJ whole genome shotgun (WGS) entry which is preliminary data.</text>
</comment>
<evidence type="ECO:0000256" key="2">
    <source>
        <dbReference type="ARBA" id="ARBA00022963"/>
    </source>
</evidence>
<feature type="short sequence motif" description="GXGXXG" evidence="4">
    <location>
        <begin position="12"/>
        <end position="17"/>
    </location>
</feature>
<evidence type="ECO:0000256" key="4">
    <source>
        <dbReference type="PROSITE-ProRule" id="PRU01161"/>
    </source>
</evidence>
<dbReference type="SUPFAM" id="SSF52151">
    <property type="entry name" value="FabD/lysophospholipase-like"/>
    <property type="match status" value="1"/>
</dbReference>
<feature type="domain" description="PNPLA" evidence="5">
    <location>
        <begin position="8"/>
        <end position="181"/>
    </location>
</feature>
<dbReference type="InterPro" id="IPR050301">
    <property type="entry name" value="NTE"/>
</dbReference>
<name>A0ABT3HCQ8_9HYPH</name>
<dbReference type="Gene3D" id="3.40.1090.10">
    <property type="entry name" value="Cytosolic phospholipase A2 catalytic domain"/>
    <property type="match status" value="2"/>
</dbReference>
<dbReference type="PANTHER" id="PTHR14226">
    <property type="entry name" value="NEUROPATHY TARGET ESTERASE/SWISS CHEESE D.MELANOGASTER"/>
    <property type="match status" value="1"/>
</dbReference>
<keyword evidence="3 4" id="KW-0443">Lipid metabolism</keyword>
<organism evidence="6 7">
    <name type="scientific">Rhodobium gokarnense</name>
    <dbReference type="NCBI Taxonomy" id="364296"/>
    <lineage>
        <taxon>Bacteria</taxon>
        <taxon>Pseudomonadati</taxon>
        <taxon>Pseudomonadota</taxon>
        <taxon>Alphaproteobacteria</taxon>
        <taxon>Hyphomicrobiales</taxon>
        <taxon>Rhodobiaceae</taxon>
        <taxon>Rhodobium</taxon>
    </lineage>
</organism>
<keyword evidence="1 4" id="KW-0378">Hydrolase</keyword>
<dbReference type="Pfam" id="PF01734">
    <property type="entry name" value="Patatin"/>
    <property type="match status" value="1"/>
</dbReference>
<evidence type="ECO:0000256" key="1">
    <source>
        <dbReference type="ARBA" id="ARBA00022801"/>
    </source>
</evidence>
<dbReference type="RefSeq" id="WP_264601806.1">
    <property type="nucleotide sequence ID" value="NZ_JAOQNS010000006.1"/>
</dbReference>
<keyword evidence="2 4" id="KW-0442">Lipid degradation</keyword>
<evidence type="ECO:0000259" key="5">
    <source>
        <dbReference type="PROSITE" id="PS51635"/>
    </source>
</evidence>
<dbReference type="Proteomes" id="UP001209755">
    <property type="component" value="Unassembled WGS sequence"/>
</dbReference>
<sequence>MTTPKVGLALGGGGARGMAHIAVLEAFDDLGIRPTAISGASIGAMIGAGYASGMTGAEIREFATATFANRADVLGRLWKVRPKGLSELFGNRGIARFDAERVTQMFLPDTIALTFEELKTPLTIVAADFYGWCEADIRSGPLLPAVAASIAIPVIFKPVVLDGRIMVDGGVINPLPFDTLPEDVDIVVAVDVVGGPEPGDHGGLPNATESIFGATQLLMHSILREKLKLRRPDILVRPDINAFRVLDFLKTAEIMRATAPLRETLKHDLSRAIDAWQHGATLQKTLDPAEEERTEA</sequence>
<evidence type="ECO:0000313" key="7">
    <source>
        <dbReference type="Proteomes" id="UP001209755"/>
    </source>
</evidence>
<reference evidence="7" key="1">
    <citation type="submission" date="2023-07" db="EMBL/GenBank/DDBJ databases">
        <title>Genome sequencing of Purple Non-Sulfur Bacteria from various extreme environments.</title>
        <authorList>
            <person name="Mayer M."/>
        </authorList>
    </citation>
    <scope>NUCLEOTIDE SEQUENCE [LARGE SCALE GENOMIC DNA]</scope>
    <source>
        <strain evidence="7">DSM 17935</strain>
    </source>
</reference>
<gene>
    <name evidence="6" type="ORF">M2319_002525</name>
</gene>
<protein>
    <submittedName>
        <fullName evidence="6">NTE family protein</fullName>
    </submittedName>
</protein>
<feature type="active site" description="Nucleophile" evidence="4">
    <location>
        <position position="41"/>
    </location>
</feature>
<dbReference type="InterPro" id="IPR016035">
    <property type="entry name" value="Acyl_Trfase/lysoPLipase"/>
</dbReference>
<evidence type="ECO:0000256" key="3">
    <source>
        <dbReference type="ARBA" id="ARBA00023098"/>
    </source>
</evidence>
<feature type="short sequence motif" description="DGA/G" evidence="4">
    <location>
        <begin position="168"/>
        <end position="170"/>
    </location>
</feature>
<evidence type="ECO:0000313" key="6">
    <source>
        <dbReference type="EMBL" id="MCW2308186.1"/>
    </source>
</evidence>
<dbReference type="EMBL" id="JAOQNS010000006">
    <property type="protein sequence ID" value="MCW2308186.1"/>
    <property type="molecule type" value="Genomic_DNA"/>
</dbReference>
<accession>A0ABT3HCQ8</accession>
<dbReference type="PANTHER" id="PTHR14226:SF29">
    <property type="entry name" value="NEUROPATHY TARGET ESTERASE SWS"/>
    <property type="match status" value="1"/>
</dbReference>
<dbReference type="PROSITE" id="PS51635">
    <property type="entry name" value="PNPLA"/>
    <property type="match status" value="1"/>
</dbReference>
<keyword evidence="7" id="KW-1185">Reference proteome</keyword>
<feature type="active site" description="Proton acceptor" evidence="4">
    <location>
        <position position="168"/>
    </location>
</feature>